<keyword evidence="3" id="KW-0288">FMN</keyword>
<dbReference type="PANTHER" id="PTHR33798:SF5">
    <property type="entry name" value="FLAVIN REDUCTASE LIKE DOMAIN-CONTAINING PROTEIN"/>
    <property type="match status" value="1"/>
</dbReference>
<comment type="similarity">
    <text evidence="4">Belongs to the flavoredoxin family.</text>
</comment>
<evidence type="ECO:0000313" key="7">
    <source>
        <dbReference type="EMBL" id="KAK4083945.1"/>
    </source>
</evidence>
<dbReference type="Pfam" id="PF01613">
    <property type="entry name" value="Flavin_Reduct"/>
    <property type="match status" value="1"/>
</dbReference>
<evidence type="ECO:0000259" key="6">
    <source>
        <dbReference type="SMART" id="SM00903"/>
    </source>
</evidence>
<keyword evidence="2" id="KW-0285">Flavoprotein</keyword>
<comment type="cofactor">
    <cofactor evidence="1">
        <name>FMN</name>
        <dbReference type="ChEBI" id="CHEBI:58210"/>
    </cofactor>
</comment>
<feature type="region of interest" description="Disordered" evidence="5">
    <location>
        <begin position="63"/>
        <end position="95"/>
    </location>
</feature>
<evidence type="ECO:0000256" key="1">
    <source>
        <dbReference type="ARBA" id="ARBA00001917"/>
    </source>
</evidence>
<dbReference type="Proteomes" id="UP001287286">
    <property type="component" value="Unassembled WGS sequence"/>
</dbReference>
<gene>
    <name evidence="7" type="ORF">Purlil1_10578</name>
</gene>
<evidence type="ECO:0000313" key="8">
    <source>
        <dbReference type="Proteomes" id="UP001287286"/>
    </source>
</evidence>
<evidence type="ECO:0000256" key="2">
    <source>
        <dbReference type="ARBA" id="ARBA00022630"/>
    </source>
</evidence>
<evidence type="ECO:0000256" key="5">
    <source>
        <dbReference type="SAM" id="MobiDB-lite"/>
    </source>
</evidence>
<reference evidence="7 8" key="1">
    <citation type="journal article" date="2024" name="Microbiol. Resour. Announc.">
        <title>Genome annotations for the ascomycete fungi Trichoderma harzianum, Trichoderma aggressivum, and Purpureocillium lilacinum.</title>
        <authorList>
            <person name="Beijen E.P.W."/>
            <person name="Ohm R.A."/>
        </authorList>
    </citation>
    <scope>NUCLEOTIDE SEQUENCE [LARGE SCALE GENOMIC DNA]</scope>
    <source>
        <strain evidence="7 8">CBS 150709</strain>
    </source>
</reference>
<feature type="compositionally biased region" description="Low complexity" evidence="5">
    <location>
        <begin position="146"/>
        <end position="156"/>
    </location>
</feature>
<sequence>MAREPAKPIGTRVRCTTGKPPSALYRRRPPSRGQLIKKTATAAASAAGVAVVLACLVMHHESMRGPTDRGSRRSIPGGQWAPGRMAGHPTGCSRSDDMEDPLLACRGGLGLTTPLRASFAQPAAAAPSLAHPRALLRAVLLAGSPSSLSSSYPSSSTRHLSTASRAAAQSLTPSTSRPPASTTRSPPARQLRPFTMSQPINRNPHPDFKAVEAARPPWDDAERFHFTRTVDPEWRFGDGANRLHGQGDDSGKTEAKQQQQQQQQQEEKKHVAIDPYAEGRAPGNNYKLLISAITPRPIAFLSTLGADGRTGANLAPFSYFNMLSHDPPLFVVGFDRGNGTSPPKDSLANVLATREAVINIIGEDFLEAANACSIDAPYGASEWDVSGLTPLRDCQTVRPARVAEAVVSIEVKVDHVRDYDRKGSPGQKGCTIVVFEGTRMWVREDALNEQQNLVDPAVLRPVSRLGGISYGRLTQAVEIPRPSFEKDLGGREGLAKLQGLKN</sequence>
<evidence type="ECO:0000256" key="3">
    <source>
        <dbReference type="ARBA" id="ARBA00022643"/>
    </source>
</evidence>
<protein>
    <recommendedName>
        <fullName evidence="6">Flavin reductase like domain-containing protein</fullName>
    </recommendedName>
</protein>
<accession>A0ABR0BMA3</accession>
<dbReference type="EMBL" id="JAWRVI010000055">
    <property type="protein sequence ID" value="KAK4083945.1"/>
    <property type="molecule type" value="Genomic_DNA"/>
</dbReference>
<keyword evidence="8" id="KW-1185">Reference proteome</keyword>
<dbReference type="InterPro" id="IPR002563">
    <property type="entry name" value="Flavin_Rdtase-like_dom"/>
</dbReference>
<feature type="compositionally biased region" description="Low complexity" evidence="5">
    <location>
        <begin position="172"/>
        <end position="189"/>
    </location>
</feature>
<proteinExistence type="inferred from homology"/>
<feature type="domain" description="Flavin reductase like" evidence="6">
    <location>
        <begin position="291"/>
        <end position="454"/>
    </location>
</feature>
<organism evidence="7 8">
    <name type="scientific">Purpureocillium lilacinum</name>
    <name type="common">Paecilomyces lilacinus</name>
    <dbReference type="NCBI Taxonomy" id="33203"/>
    <lineage>
        <taxon>Eukaryota</taxon>
        <taxon>Fungi</taxon>
        <taxon>Dikarya</taxon>
        <taxon>Ascomycota</taxon>
        <taxon>Pezizomycotina</taxon>
        <taxon>Sordariomycetes</taxon>
        <taxon>Hypocreomycetidae</taxon>
        <taxon>Hypocreales</taxon>
        <taxon>Ophiocordycipitaceae</taxon>
        <taxon>Purpureocillium</taxon>
    </lineage>
</organism>
<dbReference type="SUPFAM" id="SSF50475">
    <property type="entry name" value="FMN-binding split barrel"/>
    <property type="match status" value="1"/>
</dbReference>
<dbReference type="SMART" id="SM00903">
    <property type="entry name" value="Flavin_Reduct"/>
    <property type="match status" value="1"/>
</dbReference>
<feature type="region of interest" description="Disordered" evidence="5">
    <location>
        <begin position="146"/>
        <end position="210"/>
    </location>
</feature>
<comment type="caution">
    <text evidence="7">The sequence shown here is derived from an EMBL/GenBank/DDBJ whole genome shotgun (WGS) entry which is preliminary data.</text>
</comment>
<feature type="region of interest" description="Disordered" evidence="5">
    <location>
        <begin position="235"/>
        <end position="278"/>
    </location>
</feature>
<feature type="compositionally biased region" description="Basic and acidic residues" evidence="5">
    <location>
        <begin position="245"/>
        <end position="255"/>
    </location>
</feature>
<evidence type="ECO:0000256" key="4">
    <source>
        <dbReference type="ARBA" id="ARBA00038054"/>
    </source>
</evidence>
<feature type="region of interest" description="Disordered" evidence="5">
    <location>
        <begin position="1"/>
        <end position="29"/>
    </location>
</feature>
<dbReference type="InterPro" id="IPR012349">
    <property type="entry name" value="Split_barrel_FMN-bd"/>
</dbReference>
<name>A0ABR0BMA3_PURLI</name>
<feature type="compositionally biased region" description="Polar residues" evidence="5">
    <location>
        <begin position="157"/>
        <end position="171"/>
    </location>
</feature>
<dbReference type="PANTHER" id="PTHR33798">
    <property type="entry name" value="FLAVOPROTEIN OXYGENASE"/>
    <property type="match status" value="1"/>
</dbReference>
<dbReference type="Gene3D" id="2.30.110.10">
    <property type="entry name" value="Electron Transport, Fmn-binding Protein, Chain A"/>
    <property type="match status" value="1"/>
</dbReference>